<comment type="caution">
    <text evidence="6">The sequence shown here is derived from an EMBL/GenBank/DDBJ whole genome shotgun (WGS) entry which is preliminary data.</text>
</comment>
<dbReference type="EMBL" id="JARVKM010000021">
    <property type="protein sequence ID" value="KAK9777531.1"/>
    <property type="molecule type" value="Genomic_DNA"/>
</dbReference>
<protein>
    <submittedName>
        <fullName evidence="6">Glycosyl hydrolase</fullName>
    </submittedName>
</protein>
<comment type="similarity">
    <text evidence="1">Belongs to the glycosyl hydrolase 43 family.</text>
</comment>
<sequence>MSPTFQNPIIRGFNPDPTVCVVRNATVPGDPRPKTHYYLSTSTFEYFPGCAVYHSTDLINWDLIGHALTRRSQVEMRTVEPGAGSWASTLRYNEREERFYLANGVFQRYRPASDAKAASWEVQECRRRTSGFHKIIPGERIFPRGFYVWTDNIWKPDSWSDPVYFDNPGFDQDLFWDDATSKVYLSTTTRLKDRQPSSVQKDFAIHISEIDLPTGRTLTPPVVIRKSHHGIAEGSHIFRRGEYHYLLTAEGGTEAGHQEWIFRSREGVHGPWEDRGQALWYNGPTEEVQRTGHVDIFEGDEGAWWGVFLGVRPVRVGVGGDKDRFLEPPMGRETFLVKVDWVDDWPVFNDGGNITLETKGRGAVRQLVAQIKPGDMKWTADLSKEGLELGWYQKNTPLKKCYTLTERPGYLRMHGNCYDLSSPEAPAMLLRKQSSYTEVFHAKLQFSPTQTGYEAGMVLWWSQYSYASVGITLLQLPNGRRARTVICRQPTDKASGLKQSTPLLEEGSHGQGALETSGTVNLKIEARPTEYKLSLSSEDSGETELLVPAGDLTVMPPVGGAFCDHKIAQLAHSATGTKAHVKSALNGLGGTSRPNGILCISRLQTRTCAGGLPVASNIIHDKIQLDHSRLREALVTMGYAISVIPSNVDLHCIISIGQLRRGTIRRGNTTVSTYCLIGGSMWSVGHGAIRLIRRGNIRADLQRCPPGVPSGWDKTLLRGHPTWMEPQATDEHSEARVVGPSGLARVPSRRRGQLVGFLFLPGQGDRTVMIGLLGGLANG</sequence>
<accession>A0ABR2XUS4</accession>
<keyword evidence="3" id="KW-0326">Glycosidase</keyword>
<evidence type="ECO:0000256" key="2">
    <source>
        <dbReference type="ARBA" id="ARBA00022801"/>
    </source>
</evidence>
<dbReference type="InterPro" id="IPR013320">
    <property type="entry name" value="ConA-like_dom_sf"/>
</dbReference>
<dbReference type="Pfam" id="PF04616">
    <property type="entry name" value="Glyco_hydro_43"/>
    <property type="match status" value="1"/>
</dbReference>
<dbReference type="Gene3D" id="2.60.120.200">
    <property type="match status" value="1"/>
</dbReference>
<evidence type="ECO:0000256" key="4">
    <source>
        <dbReference type="SAM" id="MobiDB-lite"/>
    </source>
</evidence>
<keyword evidence="2 6" id="KW-0378">Hydrolase</keyword>
<evidence type="ECO:0000256" key="3">
    <source>
        <dbReference type="ARBA" id="ARBA00023295"/>
    </source>
</evidence>
<dbReference type="InterPro" id="IPR006710">
    <property type="entry name" value="Glyco_hydro_43"/>
</dbReference>
<dbReference type="SUPFAM" id="SSF49899">
    <property type="entry name" value="Concanavalin A-like lectins/glucanases"/>
    <property type="match status" value="1"/>
</dbReference>
<organism evidence="6 7">
    <name type="scientific">Seiridium cardinale</name>
    <dbReference type="NCBI Taxonomy" id="138064"/>
    <lineage>
        <taxon>Eukaryota</taxon>
        <taxon>Fungi</taxon>
        <taxon>Dikarya</taxon>
        <taxon>Ascomycota</taxon>
        <taxon>Pezizomycotina</taxon>
        <taxon>Sordariomycetes</taxon>
        <taxon>Xylariomycetidae</taxon>
        <taxon>Amphisphaeriales</taxon>
        <taxon>Sporocadaceae</taxon>
        <taxon>Seiridium</taxon>
    </lineage>
</organism>
<dbReference type="PANTHER" id="PTHR42812">
    <property type="entry name" value="BETA-XYLOSIDASE"/>
    <property type="match status" value="1"/>
</dbReference>
<dbReference type="InterPro" id="IPR041542">
    <property type="entry name" value="GH43_C2"/>
</dbReference>
<dbReference type="Pfam" id="PF17851">
    <property type="entry name" value="GH43_C2"/>
    <property type="match status" value="1"/>
</dbReference>
<evidence type="ECO:0000313" key="6">
    <source>
        <dbReference type="EMBL" id="KAK9777531.1"/>
    </source>
</evidence>
<dbReference type="PANTHER" id="PTHR42812:SF16">
    <property type="entry name" value="HYDROLASE, PUTATIVE (AFU_ORTHOLOGUE AFUA_7G06110)-RELATED"/>
    <property type="match status" value="1"/>
</dbReference>
<evidence type="ECO:0000313" key="7">
    <source>
        <dbReference type="Proteomes" id="UP001465668"/>
    </source>
</evidence>
<feature type="region of interest" description="Disordered" evidence="4">
    <location>
        <begin position="493"/>
        <end position="516"/>
    </location>
</feature>
<feature type="domain" description="Beta-xylosidase C-terminal Concanavalin A-like" evidence="5">
    <location>
        <begin position="383"/>
        <end position="546"/>
    </location>
</feature>
<keyword evidence="7" id="KW-1185">Reference proteome</keyword>
<evidence type="ECO:0000256" key="1">
    <source>
        <dbReference type="ARBA" id="ARBA00009865"/>
    </source>
</evidence>
<dbReference type="CDD" id="cd18617">
    <property type="entry name" value="GH43_XynB-like"/>
    <property type="match status" value="1"/>
</dbReference>
<evidence type="ECO:0000259" key="5">
    <source>
        <dbReference type="Pfam" id="PF17851"/>
    </source>
</evidence>
<dbReference type="Gene3D" id="2.115.10.20">
    <property type="entry name" value="Glycosyl hydrolase domain, family 43"/>
    <property type="match status" value="1"/>
</dbReference>
<dbReference type="InterPro" id="IPR051795">
    <property type="entry name" value="Glycosyl_Hydrlase_43"/>
</dbReference>
<proteinExistence type="inferred from homology"/>
<dbReference type="SUPFAM" id="SSF75005">
    <property type="entry name" value="Arabinanase/levansucrase/invertase"/>
    <property type="match status" value="1"/>
</dbReference>
<name>A0ABR2XUS4_9PEZI</name>
<dbReference type="InterPro" id="IPR023296">
    <property type="entry name" value="Glyco_hydro_beta-prop_sf"/>
</dbReference>
<dbReference type="Proteomes" id="UP001465668">
    <property type="component" value="Unassembled WGS sequence"/>
</dbReference>
<reference evidence="6 7" key="1">
    <citation type="submission" date="2024-02" db="EMBL/GenBank/DDBJ databases">
        <title>First draft genome assembly of two strains of Seiridium cardinale.</title>
        <authorList>
            <person name="Emiliani G."/>
            <person name="Scali E."/>
        </authorList>
    </citation>
    <scope>NUCLEOTIDE SEQUENCE [LARGE SCALE GENOMIC DNA]</scope>
    <source>
        <strain evidence="6 7">BM-138-000479</strain>
    </source>
</reference>
<dbReference type="GO" id="GO:0016787">
    <property type="term" value="F:hydrolase activity"/>
    <property type="evidence" value="ECO:0007669"/>
    <property type="project" value="UniProtKB-KW"/>
</dbReference>
<gene>
    <name evidence="6" type="ORF">SCAR479_05924</name>
</gene>